<evidence type="ECO:0000313" key="1">
    <source>
        <dbReference type="EMBL" id="SOZ39732.1"/>
    </source>
</evidence>
<dbReference type="EMBL" id="OFTC01000043">
    <property type="protein sequence ID" value="SOZ39732.1"/>
    <property type="molecule type" value="Genomic_DNA"/>
</dbReference>
<geneLocation type="plasmid" evidence="2">
    <name>II</name>
</geneLocation>
<reference evidence="3 4" key="1">
    <citation type="submission" date="2018-01" db="EMBL/GenBank/DDBJ databases">
        <authorList>
            <person name="Clerissi C."/>
        </authorList>
    </citation>
    <scope>NUCLEOTIDE SEQUENCE [LARGE SCALE GENOMIC DNA]</scope>
    <source>
        <strain evidence="1">Cupriavidus taiwanensis STM 6082</strain>
        <strain evidence="2">Cupriavidus taiwanensis STM 6160</strain>
        <plasmid evidence="2">II</plasmid>
        <plasmid evidence="3">ii</plasmid>
    </source>
</reference>
<dbReference type="Proteomes" id="UP000255168">
    <property type="component" value="Plasmid II"/>
</dbReference>
<accession>A0A375HRV1</accession>
<gene>
    <name evidence="1" type="ORF">CBM2605_B40063</name>
    <name evidence="2" type="ORF">CBM2607_MP21596</name>
</gene>
<organism evidence="2 3">
    <name type="scientific">Cupriavidus neocaledonicus</name>
    <dbReference type="NCBI Taxonomy" id="1040979"/>
    <lineage>
        <taxon>Bacteria</taxon>
        <taxon>Pseudomonadati</taxon>
        <taxon>Pseudomonadota</taxon>
        <taxon>Betaproteobacteria</taxon>
        <taxon>Burkholderiales</taxon>
        <taxon>Burkholderiaceae</taxon>
        <taxon>Cupriavidus</taxon>
    </lineage>
</organism>
<dbReference type="Proteomes" id="UP000256710">
    <property type="component" value="Unassembled WGS sequence"/>
</dbReference>
<evidence type="ECO:0000313" key="3">
    <source>
        <dbReference type="Proteomes" id="UP000255168"/>
    </source>
</evidence>
<keyword evidence="2" id="KW-0614">Plasmid</keyword>
<sequence length="114" mass="12448">MQAKAKGRVVWALPAAQQFFVDAEAALLIAPIEFDPLEVYDAGIAPGQVTAGFRWYAQYGDRLGLTLEGNALCARSLPFESLPPKAGWPGRDRNTRTPAVTCSRCKKLELQSPE</sequence>
<keyword evidence="4" id="KW-1185">Reference proteome</keyword>
<evidence type="ECO:0000313" key="2">
    <source>
        <dbReference type="EMBL" id="SPD60938.1"/>
    </source>
</evidence>
<evidence type="ECO:0000313" key="4">
    <source>
        <dbReference type="Proteomes" id="UP000256710"/>
    </source>
</evidence>
<dbReference type="RefSeq" id="WP_018006579.1">
    <property type="nucleotide sequence ID" value="NZ_AQUR01000098.1"/>
</dbReference>
<geneLocation type="plasmid" evidence="3">
    <name>ii</name>
</geneLocation>
<dbReference type="AlphaFoldDB" id="A0A375HRV1"/>
<dbReference type="EMBL" id="LT984807">
    <property type="protein sequence ID" value="SPD60938.1"/>
    <property type="molecule type" value="Genomic_DNA"/>
</dbReference>
<protein>
    <submittedName>
        <fullName evidence="2">Uncharacterized protein</fullName>
    </submittedName>
</protein>
<name>A0A375HRV1_9BURK</name>
<proteinExistence type="predicted"/>